<evidence type="ECO:0000313" key="1">
    <source>
        <dbReference type="EMBL" id="RHN70577.1"/>
    </source>
</evidence>
<name>A0A396J5N8_MEDTR</name>
<protein>
    <submittedName>
        <fullName evidence="1">Uncharacterized protein</fullName>
    </submittedName>
</protein>
<comment type="caution">
    <text evidence="1">The sequence shown here is derived from an EMBL/GenBank/DDBJ whole genome shotgun (WGS) entry which is preliminary data.</text>
</comment>
<dbReference type="EMBL" id="PSQE01000003">
    <property type="protein sequence ID" value="RHN70577.1"/>
    <property type="molecule type" value="Genomic_DNA"/>
</dbReference>
<dbReference type="AlphaFoldDB" id="A0A396J5N8"/>
<gene>
    <name evidence="1" type="ORF">MtrunA17_Chr3g0137021</name>
</gene>
<organism evidence="1">
    <name type="scientific">Medicago truncatula</name>
    <name type="common">Barrel medic</name>
    <name type="synonym">Medicago tribuloides</name>
    <dbReference type="NCBI Taxonomy" id="3880"/>
    <lineage>
        <taxon>Eukaryota</taxon>
        <taxon>Viridiplantae</taxon>
        <taxon>Streptophyta</taxon>
        <taxon>Embryophyta</taxon>
        <taxon>Tracheophyta</taxon>
        <taxon>Spermatophyta</taxon>
        <taxon>Magnoliopsida</taxon>
        <taxon>eudicotyledons</taxon>
        <taxon>Gunneridae</taxon>
        <taxon>Pentapetalae</taxon>
        <taxon>rosids</taxon>
        <taxon>fabids</taxon>
        <taxon>Fabales</taxon>
        <taxon>Fabaceae</taxon>
        <taxon>Papilionoideae</taxon>
        <taxon>50 kb inversion clade</taxon>
        <taxon>NPAAA clade</taxon>
        <taxon>Hologalegina</taxon>
        <taxon>IRL clade</taxon>
        <taxon>Trifolieae</taxon>
        <taxon>Medicago</taxon>
    </lineage>
</organism>
<proteinExistence type="predicted"/>
<reference evidence="1" key="1">
    <citation type="journal article" date="2018" name="Nat. Plants">
        <title>Whole-genome landscape of Medicago truncatula symbiotic genes.</title>
        <authorList>
            <person name="Pecrix Y."/>
            <person name="Gamas P."/>
            <person name="Carrere S."/>
        </authorList>
    </citation>
    <scope>NUCLEOTIDE SEQUENCE</scope>
    <source>
        <tissue evidence="1">Leaves</tissue>
    </source>
</reference>
<dbReference type="Gramene" id="rna19170">
    <property type="protein sequence ID" value="RHN70577.1"/>
    <property type="gene ID" value="gene19170"/>
</dbReference>
<accession>A0A396J5N8</accession>
<dbReference type="Proteomes" id="UP000265566">
    <property type="component" value="Chromosome 3"/>
</dbReference>
<sequence length="104" mass="11992">MSRNVHLKNTDSTIDLTHHHVSVQEAFELCISHNPKTIISCHSHNRFHIDALICYRGFLRFTAGRIITKKTLFFIFATITNRVDPNHIQRIHDPFRIGASDLAT</sequence>